<evidence type="ECO:0000313" key="2">
    <source>
        <dbReference type="Proteomes" id="UP000630936"/>
    </source>
</evidence>
<dbReference type="RefSeq" id="WP_190124184.1">
    <property type="nucleotide sequence ID" value="NZ_BMWG01000011.1"/>
</dbReference>
<reference evidence="1" key="2">
    <citation type="submission" date="2020-09" db="EMBL/GenBank/DDBJ databases">
        <authorList>
            <person name="Sun Q."/>
            <person name="Ohkuma M."/>
        </authorList>
    </citation>
    <scope>NUCLEOTIDE SEQUENCE</scope>
    <source>
        <strain evidence="1">JCM 4988</strain>
    </source>
</reference>
<proteinExistence type="predicted"/>
<keyword evidence="2" id="KW-1185">Reference proteome</keyword>
<comment type="caution">
    <text evidence="1">The sequence shown here is derived from an EMBL/GenBank/DDBJ whole genome shotgun (WGS) entry which is preliminary data.</text>
</comment>
<dbReference type="EMBL" id="BMWG01000011">
    <property type="protein sequence ID" value="GGZ39146.1"/>
    <property type="molecule type" value="Genomic_DNA"/>
</dbReference>
<dbReference type="Proteomes" id="UP000630936">
    <property type="component" value="Unassembled WGS sequence"/>
</dbReference>
<dbReference type="AlphaFoldDB" id="A0A918QD13"/>
<gene>
    <name evidence="1" type="ORF">GCM10010387_36550</name>
</gene>
<accession>A0A918QD13</accession>
<evidence type="ECO:0000313" key="1">
    <source>
        <dbReference type="EMBL" id="GGZ39146.1"/>
    </source>
</evidence>
<sequence length="58" mass="6464">MRAGHRSDFERPFSELMAALIMEQWWHGMYFAIGAGSLVEAQPDRIAGDRAHSEASTA</sequence>
<name>A0A918QD13_9ACTN</name>
<organism evidence="1 2">
    <name type="scientific">Streptomyces inusitatus</name>
    <dbReference type="NCBI Taxonomy" id="68221"/>
    <lineage>
        <taxon>Bacteria</taxon>
        <taxon>Bacillati</taxon>
        <taxon>Actinomycetota</taxon>
        <taxon>Actinomycetes</taxon>
        <taxon>Kitasatosporales</taxon>
        <taxon>Streptomycetaceae</taxon>
        <taxon>Streptomyces</taxon>
    </lineage>
</organism>
<reference evidence="1" key="1">
    <citation type="journal article" date="2014" name="Int. J. Syst. Evol. Microbiol.">
        <title>Complete genome sequence of Corynebacterium casei LMG S-19264T (=DSM 44701T), isolated from a smear-ripened cheese.</title>
        <authorList>
            <consortium name="US DOE Joint Genome Institute (JGI-PGF)"/>
            <person name="Walter F."/>
            <person name="Albersmeier A."/>
            <person name="Kalinowski J."/>
            <person name="Ruckert C."/>
        </authorList>
    </citation>
    <scope>NUCLEOTIDE SEQUENCE</scope>
    <source>
        <strain evidence="1">JCM 4988</strain>
    </source>
</reference>
<protein>
    <submittedName>
        <fullName evidence="1">Uncharacterized protein</fullName>
    </submittedName>
</protein>